<organism evidence="8 9">
    <name type="scientific">Rhodoferax koreensis</name>
    <dbReference type="NCBI Taxonomy" id="1842727"/>
    <lineage>
        <taxon>Bacteria</taxon>
        <taxon>Pseudomonadati</taxon>
        <taxon>Pseudomonadota</taxon>
        <taxon>Betaproteobacteria</taxon>
        <taxon>Burkholderiales</taxon>
        <taxon>Comamonadaceae</taxon>
        <taxon>Rhodoferax</taxon>
    </lineage>
</organism>
<reference evidence="8 9" key="1">
    <citation type="submission" date="2017-01" db="EMBL/GenBank/DDBJ databases">
        <authorList>
            <person name="Mah S.A."/>
            <person name="Swanson W.J."/>
            <person name="Moy G.W."/>
            <person name="Vacquier V.D."/>
        </authorList>
    </citation>
    <scope>NUCLEOTIDE SEQUENCE [LARGE SCALE GENOMIC DNA]</scope>
    <source>
        <strain evidence="8 9">DCY110</strain>
    </source>
</reference>
<keyword evidence="2" id="KW-0805">Transcription regulation</keyword>
<dbReference type="PROSITE" id="PS50977">
    <property type="entry name" value="HTH_TETR_2"/>
    <property type="match status" value="1"/>
</dbReference>
<dbReference type="InterPro" id="IPR050109">
    <property type="entry name" value="HTH-type_TetR-like_transc_reg"/>
</dbReference>
<keyword evidence="1" id="KW-0678">Repressor</keyword>
<evidence type="ECO:0000259" key="7">
    <source>
        <dbReference type="PROSITE" id="PS50977"/>
    </source>
</evidence>
<dbReference type="Gene3D" id="1.10.10.60">
    <property type="entry name" value="Homeodomain-like"/>
    <property type="match status" value="1"/>
</dbReference>
<keyword evidence="3 5" id="KW-0238">DNA-binding</keyword>
<sequence length="235" mass="26333">MATITRRPSTPSPRTPRSDGEQARRRLLHAALRLFADKGFAKTSTREIAQAAGVNIAAISYYFGDKTGLYRATFTEPLGSPRDMMPVFRQAGLTTRGAIEAFFTHFLEPMKQGELVQQCLRLHLREMLEPSSQWAEELRRDIQQPHAAIVAVLCRHFGLARADDDVHRLAFSISSLAVMLFVNQEVIQAIRPALIKTAKAVDAWTPRLIEDAMALIDLETRRRGTQRPGAVKVKT</sequence>
<dbReference type="Proteomes" id="UP000186609">
    <property type="component" value="Chromosome"/>
</dbReference>
<protein>
    <submittedName>
        <fullName evidence="8">TetR family transcriptional regulator</fullName>
    </submittedName>
</protein>
<name>A0A1P8K2C5_9BURK</name>
<keyword evidence="9" id="KW-1185">Reference proteome</keyword>
<dbReference type="EMBL" id="CP019236">
    <property type="protein sequence ID" value="APW40163.1"/>
    <property type="molecule type" value="Genomic_DNA"/>
</dbReference>
<dbReference type="RefSeq" id="WP_076203579.1">
    <property type="nucleotide sequence ID" value="NZ_CP019236.1"/>
</dbReference>
<dbReference type="InterPro" id="IPR023772">
    <property type="entry name" value="DNA-bd_HTH_TetR-type_CS"/>
</dbReference>
<gene>
    <name evidence="8" type="ORF">RD110_25625</name>
</gene>
<feature type="region of interest" description="Disordered" evidence="6">
    <location>
        <begin position="1"/>
        <end position="22"/>
    </location>
</feature>
<evidence type="ECO:0000256" key="4">
    <source>
        <dbReference type="ARBA" id="ARBA00023163"/>
    </source>
</evidence>
<dbReference type="PANTHER" id="PTHR30055:SF226">
    <property type="entry name" value="HTH-TYPE TRANSCRIPTIONAL REGULATOR PKSA"/>
    <property type="match status" value="1"/>
</dbReference>
<dbReference type="Gene3D" id="1.10.357.10">
    <property type="entry name" value="Tetracycline Repressor, domain 2"/>
    <property type="match status" value="1"/>
</dbReference>
<proteinExistence type="predicted"/>
<evidence type="ECO:0000313" key="8">
    <source>
        <dbReference type="EMBL" id="APW40163.1"/>
    </source>
</evidence>
<dbReference type="PANTHER" id="PTHR30055">
    <property type="entry name" value="HTH-TYPE TRANSCRIPTIONAL REGULATOR RUTR"/>
    <property type="match status" value="1"/>
</dbReference>
<dbReference type="InterPro" id="IPR036271">
    <property type="entry name" value="Tet_transcr_reg_TetR-rel_C_sf"/>
</dbReference>
<dbReference type="STRING" id="1842727.RD110_25625"/>
<dbReference type="GO" id="GO:0003700">
    <property type="term" value="F:DNA-binding transcription factor activity"/>
    <property type="evidence" value="ECO:0007669"/>
    <property type="project" value="TreeGrafter"/>
</dbReference>
<evidence type="ECO:0000256" key="5">
    <source>
        <dbReference type="PROSITE-ProRule" id="PRU00335"/>
    </source>
</evidence>
<feature type="domain" description="HTH tetR-type" evidence="7">
    <location>
        <begin position="21"/>
        <end position="81"/>
    </location>
</feature>
<dbReference type="KEGG" id="rhy:RD110_25625"/>
<evidence type="ECO:0000256" key="6">
    <source>
        <dbReference type="SAM" id="MobiDB-lite"/>
    </source>
</evidence>
<dbReference type="InterPro" id="IPR015292">
    <property type="entry name" value="Tscrpt_reg_YbiH_C"/>
</dbReference>
<dbReference type="PROSITE" id="PS01081">
    <property type="entry name" value="HTH_TETR_1"/>
    <property type="match status" value="1"/>
</dbReference>
<evidence type="ECO:0000256" key="1">
    <source>
        <dbReference type="ARBA" id="ARBA00022491"/>
    </source>
</evidence>
<feature type="DNA-binding region" description="H-T-H motif" evidence="5">
    <location>
        <begin position="44"/>
        <end position="63"/>
    </location>
</feature>
<dbReference type="Pfam" id="PF09209">
    <property type="entry name" value="CecR_C"/>
    <property type="match status" value="1"/>
</dbReference>
<dbReference type="GO" id="GO:0000976">
    <property type="term" value="F:transcription cis-regulatory region binding"/>
    <property type="evidence" value="ECO:0007669"/>
    <property type="project" value="TreeGrafter"/>
</dbReference>
<evidence type="ECO:0000256" key="3">
    <source>
        <dbReference type="ARBA" id="ARBA00023125"/>
    </source>
</evidence>
<dbReference type="InterPro" id="IPR001647">
    <property type="entry name" value="HTH_TetR"/>
</dbReference>
<evidence type="ECO:0000313" key="9">
    <source>
        <dbReference type="Proteomes" id="UP000186609"/>
    </source>
</evidence>
<evidence type="ECO:0000256" key="2">
    <source>
        <dbReference type="ARBA" id="ARBA00023015"/>
    </source>
</evidence>
<dbReference type="AlphaFoldDB" id="A0A1P8K2C5"/>
<dbReference type="SUPFAM" id="SSF46689">
    <property type="entry name" value="Homeodomain-like"/>
    <property type="match status" value="1"/>
</dbReference>
<accession>A0A1P8K2C5</accession>
<dbReference type="InterPro" id="IPR009057">
    <property type="entry name" value="Homeodomain-like_sf"/>
</dbReference>
<dbReference type="OrthoDB" id="9789566at2"/>
<dbReference type="PRINTS" id="PR00455">
    <property type="entry name" value="HTHTETR"/>
</dbReference>
<keyword evidence="4" id="KW-0804">Transcription</keyword>
<dbReference type="Pfam" id="PF00440">
    <property type="entry name" value="TetR_N"/>
    <property type="match status" value="1"/>
</dbReference>
<dbReference type="SUPFAM" id="SSF48498">
    <property type="entry name" value="Tetracyclin repressor-like, C-terminal domain"/>
    <property type="match status" value="1"/>
</dbReference>